<organism evidence="1 2">
    <name type="scientific">Lentzea flaviverrucosa</name>
    <dbReference type="NCBI Taxonomy" id="200379"/>
    <lineage>
        <taxon>Bacteria</taxon>
        <taxon>Bacillati</taxon>
        <taxon>Actinomycetota</taxon>
        <taxon>Actinomycetes</taxon>
        <taxon>Pseudonocardiales</taxon>
        <taxon>Pseudonocardiaceae</taxon>
        <taxon>Lentzea</taxon>
    </lineage>
</organism>
<sequence>MKSQQTMKPATAAKKLGVYLEATPEEFQAGVVSRDELNELQANPPQWLADLRSNGPHPKQLIAQKLGISTSALVRAGITEALTTEQITAIKDENPDWLVHERATYKEFKAEEARLAEKARLEEAEAE</sequence>
<evidence type="ECO:0000313" key="1">
    <source>
        <dbReference type="EMBL" id="SES28813.1"/>
    </source>
</evidence>
<accession>A0A1H9W5T1</accession>
<dbReference type="Pfam" id="PF19460">
    <property type="entry name" value="DUF5997"/>
    <property type="match status" value="1"/>
</dbReference>
<keyword evidence="2" id="KW-1185">Reference proteome</keyword>
<dbReference type="AlphaFoldDB" id="A0A1H9W5T1"/>
<protein>
    <submittedName>
        <fullName evidence="1">Uncharacterized protein</fullName>
    </submittedName>
</protein>
<evidence type="ECO:0000313" key="2">
    <source>
        <dbReference type="Proteomes" id="UP000199028"/>
    </source>
</evidence>
<reference evidence="2" key="1">
    <citation type="submission" date="2016-10" db="EMBL/GenBank/DDBJ databases">
        <authorList>
            <person name="Varghese N."/>
            <person name="Submissions S."/>
        </authorList>
    </citation>
    <scope>NUCLEOTIDE SEQUENCE [LARGE SCALE GENOMIC DNA]</scope>
    <source>
        <strain evidence="2">CGMCC 4.578</strain>
    </source>
</reference>
<dbReference type="EMBL" id="FOFT01000011">
    <property type="protein sequence ID" value="SES28813.1"/>
    <property type="molecule type" value="Genomic_DNA"/>
</dbReference>
<proteinExistence type="predicted"/>
<dbReference type="Proteomes" id="UP000199028">
    <property type="component" value="Unassembled WGS sequence"/>
</dbReference>
<dbReference type="InterPro" id="IPR046039">
    <property type="entry name" value="DUF5997"/>
</dbReference>
<name>A0A1H9W5T1_9PSEU</name>
<gene>
    <name evidence="1" type="ORF">SAMN05216195_11149</name>
</gene>